<organism evidence="2 3">
    <name type="scientific">Cardiocondyla obscurior</name>
    <dbReference type="NCBI Taxonomy" id="286306"/>
    <lineage>
        <taxon>Eukaryota</taxon>
        <taxon>Metazoa</taxon>
        <taxon>Ecdysozoa</taxon>
        <taxon>Arthropoda</taxon>
        <taxon>Hexapoda</taxon>
        <taxon>Insecta</taxon>
        <taxon>Pterygota</taxon>
        <taxon>Neoptera</taxon>
        <taxon>Endopterygota</taxon>
        <taxon>Hymenoptera</taxon>
        <taxon>Apocrita</taxon>
        <taxon>Aculeata</taxon>
        <taxon>Formicoidea</taxon>
        <taxon>Formicidae</taxon>
        <taxon>Myrmicinae</taxon>
        <taxon>Cardiocondyla</taxon>
    </lineage>
</organism>
<reference evidence="2 3" key="1">
    <citation type="submission" date="2023-03" db="EMBL/GenBank/DDBJ databases">
        <title>High recombination rates correlate with genetic variation in Cardiocondyla obscurior ants.</title>
        <authorList>
            <person name="Errbii M."/>
        </authorList>
    </citation>
    <scope>NUCLEOTIDE SEQUENCE [LARGE SCALE GENOMIC DNA]</scope>
    <source>
        <strain evidence="2">Alpha-2009</strain>
        <tissue evidence="2">Whole body</tissue>
    </source>
</reference>
<gene>
    <name evidence="2" type="ORF">PUN28_000064</name>
</gene>
<evidence type="ECO:0000256" key="1">
    <source>
        <dbReference type="SAM" id="MobiDB-lite"/>
    </source>
</evidence>
<keyword evidence="3" id="KW-1185">Reference proteome</keyword>
<sequence>MKRNLHRCDLNKKKKKPSENLDRYITGFAVFANRVLFHEIMSECVTCNQLTPNALKSFLRLVLEASQKIISTPSRSKTRKMTRSRVNRRQTDGKIYGESRRYFSQDGRA</sequence>
<proteinExistence type="predicted"/>
<evidence type="ECO:0000313" key="2">
    <source>
        <dbReference type="EMBL" id="KAL0132031.1"/>
    </source>
</evidence>
<feature type="region of interest" description="Disordered" evidence="1">
    <location>
        <begin position="73"/>
        <end position="109"/>
    </location>
</feature>
<dbReference type="AlphaFoldDB" id="A0AAW2GXZ3"/>
<evidence type="ECO:0000313" key="3">
    <source>
        <dbReference type="Proteomes" id="UP001430953"/>
    </source>
</evidence>
<dbReference type="EMBL" id="JADYXP020000001">
    <property type="protein sequence ID" value="KAL0132031.1"/>
    <property type="molecule type" value="Genomic_DNA"/>
</dbReference>
<feature type="compositionally biased region" description="Basic residues" evidence="1">
    <location>
        <begin position="76"/>
        <end position="88"/>
    </location>
</feature>
<dbReference type="Proteomes" id="UP001430953">
    <property type="component" value="Unassembled WGS sequence"/>
</dbReference>
<comment type="caution">
    <text evidence="2">The sequence shown here is derived from an EMBL/GenBank/DDBJ whole genome shotgun (WGS) entry which is preliminary data.</text>
</comment>
<feature type="compositionally biased region" description="Basic and acidic residues" evidence="1">
    <location>
        <begin position="89"/>
        <end position="109"/>
    </location>
</feature>
<protein>
    <submittedName>
        <fullName evidence="2">Uncharacterized protein</fullName>
    </submittedName>
</protein>
<accession>A0AAW2GXZ3</accession>
<name>A0AAW2GXZ3_9HYME</name>